<feature type="region of interest" description="Disordered" evidence="1">
    <location>
        <begin position="1"/>
        <end position="49"/>
    </location>
</feature>
<accession>A0A1K1SHP5</accession>
<feature type="compositionally biased region" description="Polar residues" evidence="1">
    <location>
        <begin position="99"/>
        <end position="112"/>
    </location>
</feature>
<dbReference type="STRING" id="546364.SAMN04489730_5687"/>
<protein>
    <submittedName>
        <fullName evidence="2">Uncharacterized protein</fullName>
    </submittedName>
</protein>
<gene>
    <name evidence="2" type="ORF">SAMN04489730_5687</name>
</gene>
<name>A0A1K1SHP5_9PSEU</name>
<dbReference type="EMBL" id="FPJG01000006">
    <property type="protein sequence ID" value="SFW83660.1"/>
    <property type="molecule type" value="Genomic_DNA"/>
</dbReference>
<feature type="region of interest" description="Disordered" evidence="1">
    <location>
        <begin position="99"/>
        <end position="174"/>
    </location>
</feature>
<feature type="compositionally biased region" description="Low complexity" evidence="1">
    <location>
        <begin position="11"/>
        <end position="25"/>
    </location>
</feature>
<feature type="compositionally biased region" description="Pro residues" evidence="1">
    <location>
        <begin position="125"/>
        <end position="157"/>
    </location>
</feature>
<reference evidence="3" key="1">
    <citation type="submission" date="2016-11" db="EMBL/GenBank/DDBJ databases">
        <authorList>
            <person name="Varghese N."/>
            <person name="Submissions S."/>
        </authorList>
    </citation>
    <scope>NUCLEOTIDE SEQUENCE [LARGE SCALE GENOMIC DNA]</scope>
    <source>
        <strain evidence="3">DSM 44671</strain>
    </source>
</reference>
<evidence type="ECO:0000256" key="1">
    <source>
        <dbReference type="SAM" id="MobiDB-lite"/>
    </source>
</evidence>
<dbReference type="AlphaFoldDB" id="A0A1K1SHP5"/>
<sequence length="289" mass="30730">MVRPRTPRLPPSLAAAAPGARAGKAGNSGLYPWRRRGAEPAGASGADSGRDAFDHLAGVDAPALGQLRDRGARRVLGGDHAVHHACQLPLLTRGCTCTGDATSSPRTSNSVPHVNGGRPRSRTRSPPPGTLPPALPPRPHPSSPPDTPGPRRPPRTPLPARAKPGPRHAESDSPPRFARLLRWILRIRPRARGAEHRVEDRRRFAVVALRPLVPQAALFLSHAPSFCDPHRFRSGSSENRPRGGSPAWHAFSAPFPTRVKTDGARCGFTVSSFRPPPGITPAAAGLHPA</sequence>
<organism evidence="2 3">
    <name type="scientific">Amycolatopsis australiensis</name>
    <dbReference type="NCBI Taxonomy" id="546364"/>
    <lineage>
        <taxon>Bacteria</taxon>
        <taxon>Bacillati</taxon>
        <taxon>Actinomycetota</taxon>
        <taxon>Actinomycetes</taxon>
        <taxon>Pseudonocardiales</taxon>
        <taxon>Pseudonocardiaceae</taxon>
        <taxon>Amycolatopsis</taxon>
    </lineage>
</organism>
<proteinExistence type="predicted"/>
<evidence type="ECO:0000313" key="3">
    <source>
        <dbReference type="Proteomes" id="UP000182740"/>
    </source>
</evidence>
<keyword evidence="3" id="KW-1185">Reference proteome</keyword>
<evidence type="ECO:0000313" key="2">
    <source>
        <dbReference type="EMBL" id="SFW83660.1"/>
    </source>
</evidence>
<dbReference type="Proteomes" id="UP000182740">
    <property type="component" value="Unassembled WGS sequence"/>
</dbReference>